<dbReference type="EMBL" id="MU863655">
    <property type="protein sequence ID" value="KAK4098820.1"/>
    <property type="molecule type" value="Genomic_DNA"/>
</dbReference>
<feature type="binding site" evidence="4">
    <location>
        <begin position="76"/>
        <end position="81"/>
    </location>
    <ligand>
        <name>substrate</name>
    </ligand>
</feature>
<feature type="region of interest" description="Disordered" evidence="5">
    <location>
        <begin position="27"/>
        <end position="52"/>
    </location>
</feature>
<dbReference type="PANTHER" id="PTHR12935">
    <property type="entry name" value="GAMMA-GLUTAMYLCYCLOTRANSFERASE"/>
    <property type="match status" value="1"/>
</dbReference>
<feature type="region of interest" description="Disordered" evidence="5">
    <location>
        <begin position="245"/>
        <end position="271"/>
    </location>
</feature>
<dbReference type="Gene3D" id="3.10.490.10">
    <property type="entry name" value="Gamma-glutamyl cyclotransferase-like"/>
    <property type="match status" value="1"/>
</dbReference>
<feature type="active site" description="Proton acceptor" evidence="3">
    <location>
        <position position="199"/>
    </location>
</feature>
<dbReference type="Proteomes" id="UP001305647">
    <property type="component" value="Unassembled WGS sequence"/>
</dbReference>
<reference evidence="6" key="2">
    <citation type="submission" date="2023-05" db="EMBL/GenBank/DDBJ databases">
        <authorList>
            <consortium name="Lawrence Berkeley National Laboratory"/>
            <person name="Steindorff A."/>
            <person name="Hensen N."/>
            <person name="Bonometti L."/>
            <person name="Westerberg I."/>
            <person name="Brannstrom I.O."/>
            <person name="Guillou S."/>
            <person name="Cros-Aarteil S."/>
            <person name="Calhoun S."/>
            <person name="Haridas S."/>
            <person name="Kuo A."/>
            <person name="Mondo S."/>
            <person name="Pangilinan J."/>
            <person name="Riley R."/>
            <person name="Labutti K."/>
            <person name="Andreopoulos B."/>
            <person name="Lipzen A."/>
            <person name="Chen C."/>
            <person name="Yanf M."/>
            <person name="Daum C."/>
            <person name="Ng V."/>
            <person name="Clum A."/>
            <person name="Ohm R."/>
            <person name="Martin F."/>
            <person name="Silar P."/>
            <person name="Natvig D."/>
            <person name="Lalanne C."/>
            <person name="Gautier V."/>
            <person name="Ament-Velasquez S.L."/>
            <person name="Kruys A."/>
            <person name="Hutchinson M.I."/>
            <person name="Powell A.J."/>
            <person name="Barry K."/>
            <person name="Miller A.N."/>
            <person name="Grigoriev I.V."/>
            <person name="Debuchy R."/>
            <person name="Gladieux P."/>
            <person name="Thoren M.H."/>
            <person name="Johannesson H."/>
        </authorList>
    </citation>
    <scope>NUCLEOTIDE SEQUENCE</scope>
    <source>
        <strain evidence="6">CBS 757.83</strain>
    </source>
</reference>
<organism evidence="6 7">
    <name type="scientific">Parathielavia hyrcaniae</name>
    <dbReference type="NCBI Taxonomy" id="113614"/>
    <lineage>
        <taxon>Eukaryota</taxon>
        <taxon>Fungi</taxon>
        <taxon>Dikarya</taxon>
        <taxon>Ascomycota</taxon>
        <taxon>Pezizomycotina</taxon>
        <taxon>Sordariomycetes</taxon>
        <taxon>Sordariomycetidae</taxon>
        <taxon>Sordariales</taxon>
        <taxon>Chaetomiaceae</taxon>
        <taxon>Parathielavia</taxon>
    </lineage>
</organism>
<name>A0AAN6PVP7_9PEZI</name>
<feature type="compositionally biased region" description="Basic and acidic residues" evidence="5">
    <location>
        <begin position="160"/>
        <end position="170"/>
    </location>
</feature>
<feature type="region of interest" description="Disordered" evidence="5">
    <location>
        <begin position="127"/>
        <end position="171"/>
    </location>
</feature>
<evidence type="ECO:0000256" key="5">
    <source>
        <dbReference type="SAM" id="MobiDB-lite"/>
    </source>
</evidence>
<evidence type="ECO:0000256" key="2">
    <source>
        <dbReference type="ARBA" id="ARBA00023239"/>
    </source>
</evidence>
<dbReference type="PANTHER" id="PTHR12935:SF0">
    <property type="entry name" value="GAMMA-GLUTAMYLCYCLOTRANSFERASE"/>
    <property type="match status" value="1"/>
</dbReference>
<dbReference type="InterPro" id="IPR017939">
    <property type="entry name" value="G-Glutamylcylcotransferase"/>
</dbReference>
<evidence type="ECO:0000256" key="1">
    <source>
        <dbReference type="ARBA" id="ARBA00012346"/>
    </source>
</evidence>
<evidence type="ECO:0000313" key="6">
    <source>
        <dbReference type="EMBL" id="KAK4098820.1"/>
    </source>
</evidence>
<protein>
    <recommendedName>
        <fullName evidence="1">gamma-glutamylcyclotransferase</fullName>
        <ecNumber evidence="1">4.3.2.9</ecNumber>
    </recommendedName>
</protein>
<dbReference type="GO" id="GO:0003839">
    <property type="term" value="F:gamma-glutamylcyclotransferase activity"/>
    <property type="evidence" value="ECO:0007669"/>
    <property type="project" value="UniProtKB-EC"/>
</dbReference>
<proteinExistence type="predicted"/>
<keyword evidence="7" id="KW-1185">Reference proteome</keyword>
<gene>
    <name evidence="6" type="ORF">N658DRAFT_509254</name>
</gene>
<accession>A0AAN6PVP7</accession>
<sequence>MDDTAVWSLRHIQILWSWATRPKQARAPYPPVSSIPRTSAARLSEPDVSPTPFPSEPILAKKIRQDAPVKPKTVLYLAYGSNMCAETFLGMRGIRPLSQVNVSAPSLDLTFDLPGIPYREPCFANTGLRKIPGRKPPFDPPKVPPEIPRPPIPPSFPSSEDERNKEDGLARRSPVWNKGLYGVVYEVTPDDYAKIVATEGGGASYHDILIPCIVLPPSVRVPEKPPIPIPPTPFLVHTLYAPRLPDTATSPSRDEDDGDDPSKPKPPHLSLPSWLTRLLRPVCRPEADYAQPSARYLKLLRDGAREHELPADYQAYLGALQPYTITTGRQKWGQALFLGFWMPLLLIGMTCGRLFADERGRSPPWLVGPLTVVFNLIWISYDAVAKKIFLDGERTLDDEGSGVAGGKRARRSSYADKLRGKEEVADEEKRALLDGYQ</sequence>
<dbReference type="AlphaFoldDB" id="A0AAN6PVP7"/>
<dbReference type="EC" id="4.3.2.9" evidence="1"/>
<keyword evidence="2" id="KW-0456">Lyase</keyword>
<comment type="caution">
    <text evidence="6">The sequence shown here is derived from an EMBL/GenBank/DDBJ whole genome shotgun (WGS) entry which is preliminary data.</text>
</comment>
<reference evidence="6" key="1">
    <citation type="journal article" date="2023" name="Mol. Phylogenet. Evol.">
        <title>Genome-scale phylogeny and comparative genomics of the fungal order Sordariales.</title>
        <authorList>
            <person name="Hensen N."/>
            <person name="Bonometti L."/>
            <person name="Westerberg I."/>
            <person name="Brannstrom I.O."/>
            <person name="Guillou S."/>
            <person name="Cros-Aarteil S."/>
            <person name="Calhoun S."/>
            <person name="Haridas S."/>
            <person name="Kuo A."/>
            <person name="Mondo S."/>
            <person name="Pangilinan J."/>
            <person name="Riley R."/>
            <person name="LaButti K."/>
            <person name="Andreopoulos B."/>
            <person name="Lipzen A."/>
            <person name="Chen C."/>
            <person name="Yan M."/>
            <person name="Daum C."/>
            <person name="Ng V."/>
            <person name="Clum A."/>
            <person name="Steindorff A."/>
            <person name="Ohm R.A."/>
            <person name="Martin F."/>
            <person name="Silar P."/>
            <person name="Natvig D.O."/>
            <person name="Lalanne C."/>
            <person name="Gautier V."/>
            <person name="Ament-Velasquez S.L."/>
            <person name="Kruys A."/>
            <person name="Hutchinson M.I."/>
            <person name="Powell A.J."/>
            <person name="Barry K."/>
            <person name="Miller A.N."/>
            <person name="Grigoriev I.V."/>
            <person name="Debuchy R."/>
            <person name="Gladieux P."/>
            <person name="Hiltunen Thoren M."/>
            <person name="Johannesson H."/>
        </authorList>
    </citation>
    <scope>NUCLEOTIDE SEQUENCE</scope>
    <source>
        <strain evidence="6">CBS 757.83</strain>
    </source>
</reference>
<feature type="binding site" evidence="4">
    <location>
        <position position="296"/>
    </location>
    <ligand>
        <name>substrate</name>
    </ligand>
</feature>
<feature type="compositionally biased region" description="Pro residues" evidence="5">
    <location>
        <begin position="134"/>
        <end position="156"/>
    </location>
</feature>
<evidence type="ECO:0000256" key="4">
    <source>
        <dbReference type="PIRSR" id="PIRSR617939-2"/>
    </source>
</evidence>
<evidence type="ECO:0000313" key="7">
    <source>
        <dbReference type="Proteomes" id="UP001305647"/>
    </source>
</evidence>
<evidence type="ECO:0000256" key="3">
    <source>
        <dbReference type="PIRSR" id="PIRSR617939-1"/>
    </source>
</evidence>